<evidence type="ECO:0000313" key="2">
    <source>
        <dbReference type="Proteomes" id="UP001519460"/>
    </source>
</evidence>
<dbReference type="AlphaFoldDB" id="A0ABD0M109"/>
<dbReference type="Proteomes" id="UP001519460">
    <property type="component" value="Unassembled WGS sequence"/>
</dbReference>
<name>A0ABD0M109_9CAEN</name>
<keyword evidence="2" id="KW-1185">Reference proteome</keyword>
<dbReference type="EMBL" id="JACVVK020000011">
    <property type="protein sequence ID" value="KAK7505327.1"/>
    <property type="molecule type" value="Genomic_DNA"/>
</dbReference>
<organism evidence="1 2">
    <name type="scientific">Batillaria attramentaria</name>
    <dbReference type="NCBI Taxonomy" id="370345"/>
    <lineage>
        <taxon>Eukaryota</taxon>
        <taxon>Metazoa</taxon>
        <taxon>Spiralia</taxon>
        <taxon>Lophotrochozoa</taxon>
        <taxon>Mollusca</taxon>
        <taxon>Gastropoda</taxon>
        <taxon>Caenogastropoda</taxon>
        <taxon>Sorbeoconcha</taxon>
        <taxon>Cerithioidea</taxon>
        <taxon>Batillariidae</taxon>
        <taxon>Batillaria</taxon>
    </lineage>
</organism>
<proteinExistence type="predicted"/>
<comment type="caution">
    <text evidence="1">The sequence shown here is derived from an EMBL/GenBank/DDBJ whole genome shotgun (WGS) entry which is preliminary data.</text>
</comment>
<sequence length="136" mass="15230">MRNGAKRSLRPPAHGGNKVVEKLFFQSIQKVHPDCSISGAGTAGVTGNKDQPVCADSDRALPRYGFEPTPFPIACGRSVSATRPAMLTCRPETKWIWNDFLFQMKNNISPICLHFEYSSTIRRENAVEFVLSQFRQ</sequence>
<protein>
    <submittedName>
        <fullName evidence="1">Uncharacterized protein</fullName>
    </submittedName>
</protein>
<reference evidence="1 2" key="1">
    <citation type="journal article" date="2023" name="Sci. Data">
        <title>Genome assembly of the Korean intertidal mud-creeper Batillaria attramentaria.</title>
        <authorList>
            <person name="Patra A.K."/>
            <person name="Ho P.T."/>
            <person name="Jun S."/>
            <person name="Lee S.J."/>
            <person name="Kim Y."/>
            <person name="Won Y.J."/>
        </authorList>
    </citation>
    <scope>NUCLEOTIDE SEQUENCE [LARGE SCALE GENOMIC DNA]</scope>
    <source>
        <strain evidence="1">Wonlab-2016</strain>
    </source>
</reference>
<gene>
    <name evidence="1" type="ORF">BaRGS_00003489</name>
</gene>
<accession>A0ABD0M109</accession>
<evidence type="ECO:0000313" key="1">
    <source>
        <dbReference type="EMBL" id="KAK7505327.1"/>
    </source>
</evidence>